<dbReference type="PANTHER" id="PTHR23359">
    <property type="entry name" value="NUCLEOTIDE KINASE"/>
    <property type="match status" value="1"/>
</dbReference>
<keyword evidence="6" id="KW-1185">Reference proteome</keyword>
<protein>
    <recommendedName>
        <fullName evidence="7">Adenylate kinase 9</fullName>
    </recommendedName>
</protein>
<sequence>MTDFYKKSSEYLSEFKSTQTVIINKKYLEDVSRVIFPEKCEPKAPSVQWYPFTNSYYPFTEDVDIYSRVNHVLSTGRYEESLTHVTDCHTCACIEDGYTEKEAQLQYLTSKPTSFFIIGKPGIGEEQLGKLLADYWNCVYIEPEILIREEIENDTDAGKCIEFNLRNGRSISADVVVKLLEKRVKSQTAQHRGFVICGFPLIPNDLYEEDFLTTQSVFSETKKICDDLFDTVIEVGVPPSKTLHLEIEGEDDLPEPVVENETEEQLQIFDQSSNKTPIDLGTETSDICFAGFCEKDFEAQLELIFSQFERPFIIIYMVSGNADVITKRQNQRFNIYSQQVVDLELEDADRIIYTHFSQIPGAVNDEVPEDFIEIIKSNVVYNSQEQRLLVDLPKDWKDNVVTLLDRYRQKVLPTVESHVLKHDLQNFIRVDGRISPVRMFHAVKQRLKILPIQKVIVPEKFTVQLEPGVEAQSQNELNFDGLSLDECFGLLFKKYVPSPIYKWTLSDWRFKCPVSFHDGIEKDGDPNYAVHFMNKIFFLADSDCCLRFKRNPRPFLVPLEPQPQYRICVMGPRSSGKSSVSRCLSYLFNCKILKYDRMLHDFFKAQVAQYERELRAKAMERAFEILNEIRLNEWRNKEKDRLEKVVEWIGKQRAALPSVIKIKKAIRKCEQQTVFLEISSFPTSLSYKDVTEVGSKDSLDDFGINQLQEMLVKVFEDIDLPDTLSLDDFQRALVDDEKICEYLPEWLQPESLVMASPSDEFVRGYVEEAVQNDSSMEVELTLEHKTSVLLDGIKTVEDGCWIIDGMLPKRELFNAMYPDNTPQIVVLLKDDSSQYPFRGRNEHENFREFFYEIQKKEAAWRAPSLTGTYIERTVSNVVDDLIDDVIATSDPEEADGHKQITMDAYKKEVVELIAIESIFSEYKIDLITVTITNKSIKMVMKEVARLIENRYRQIASVFTELDRAQELEELGEPDALPEEEVDDEERGDNEDMLQNRRYGDTFYYCPVAFNEHFVLWKGKNEFTVKYDNKIYMLSSEFCMNTFLDYPFYYILKKPPDEIPPPRICIVGPYGSGKASVAKDLSSNLGLYNAMYENLLKTQIAPRSKMCFHEVLRNAIGGSKTEHVRNYLINDKALDEDLLEKIVSPLWTDEYRKMHGFVLSGFPKRQSDVDFMLKHFTIPDIIIELSINQGEVRNRLASKRAADLKMLTQNERRQEIVSNWQEQYETRYRELLHIKKAEKLNASDEAIDRPYLTDLAEVDEANDLDEVPETEEMIQEIENILSIELPQPEFWPSEEDLLKAYVNDLENQSVNELVFLRAIKDACNDEGIPWVTIDAGLTKEKVLAQAMRLVEKHKFRNRSLFERVYEVSVDLSEKLLSTGYYFLSKFGKTCPVQAYDDYNPVQMYLPHEKQFQLYPVVHRQYIYYLGAIDSLNRFKQDPLKYVTQKFMHDRLLPLKLAVIGPPKSGKTTLAERFKRDFGMQVISRGKACRYVLSYLKFSELARQMEPVLREGEELPDEIVIKAVDACSFDGRSITQGFVLDGFPETIGEVRQLTFNGLIPHLVIDLHAEPPIITRFCTSMLGKNMLPPFSKTFINHRYQNHLLYASDFRNWLDKEYQNNVRVTVQSCKWAMWNDCLKLALSAFFEVKCYHRYAFKDYVLRLSYMQITPLEFIQRQSLYKDYCPCCLFFQNILNRGGEPPDRTGLVQFRMYFYYLCHDHIDLFIKDPEKFISPYNPRELPRDLPTRVTDTGLEFYAEGTCVVCYWTNQPKYVIRPGCTNFAVSYREAIYLFDEEQCLREFMREPHRYFAIKITYKSLDYAPLLLKDLPIQGFLQQYDALKLIKAITNTGILRPVVPGLDIKTSACLNIGLHLVTNNPKTSPKYLPLYKEAEQKFNERRLNLMNYLAQMKKMINPYLYYDEPLPKFVDPISKSPSIAQHTFSSTNSERLEMSISDETEESQ</sequence>
<dbReference type="Pfam" id="PF00406">
    <property type="entry name" value="ADK"/>
    <property type="match status" value="2"/>
</dbReference>
<gene>
    <name evidence="5" type="ORF">RN001_010783</name>
</gene>
<keyword evidence="2" id="KW-0547">Nucleotide-binding</keyword>
<organism evidence="5 6">
    <name type="scientific">Aquatica leii</name>
    <dbReference type="NCBI Taxonomy" id="1421715"/>
    <lineage>
        <taxon>Eukaryota</taxon>
        <taxon>Metazoa</taxon>
        <taxon>Ecdysozoa</taxon>
        <taxon>Arthropoda</taxon>
        <taxon>Hexapoda</taxon>
        <taxon>Insecta</taxon>
        <taxon>Pterygota</taxon>
        <taxon>Neoptera</taxon>
        <taxon>Endopterygota</taxon>
        <taxon>Coleoptera</taxon>
        <taxon>Polyphaga</taxon>
        <taxon>Elateriformia</taxon>
        <taxon>Elateroidea</taxon>
        <taxon>Lampyridae</taxon>
        <taxon>Luciolinae</taxon>
        <taxon>Aquatica</taxon>
    </lineage>
</organism>
<evidence type="ECO:0000313" key="5">
    <source>
        <dbReference type="EMBL" id="KAK4878277.1"/>
    </source>
</evidence>
<evidence type="ECO:0000256" key="2">
    <source>
        <dbReference type="ARBA" id="ARBA00022741"/>
    </source>
</evidence>
<feature type="compositionally biased region" description="Acidic residues" evidence="4">
    <location>
        <begin position="969"/>
        <end position="991"/>
    </location>
</feature>
<dbReference type="GO" id="GO:0006139">
    <property type="term" value="P:nucleobase-containing compound metabolic process"/>
    <property type="evidence" value="ECO:0007669"/>
    <property type="project" value="InterPro"/>
</dbReference>
<accession>A0AAN7P729</accession>
<dbReference type="EMBL" id="JARPUR010000004">
    <property type="protein sequence ID" value="KAK4878277.1"/>
    <property type="molecule type" value="Genomic_DNA"/>
</dbReference>
<keyword evidence="1" id="KW-0808">Transferase</keyword>
<dbReference type="Proteomes" id="UP001353858">
    <property type="component" value="Unassembled WGS sequence"/>
</dbReference>
<evidence type="ECO:0008006" key="7">
    <source>
        <dbReference type="Google" id="ProtNLM"/>
    </source>
</evidence>
<dbReference type="Gene3D" id="3.40.50.300">
    <property type="entry name" value="P-loop containing nucleotide triphosphate hydrolases"/>
    <property type="match status" value="4"/>
</dbReference>
<name>A0AAN7P729_9COLE</name>
<feature type="region of interest" description="Disordered" evidence="4">
    <location>
        <begin position="1934"/>
        <end position="1957"/>
    </location>
</feature>
<dbReference type="GO" id="GO:0005524">
    <property type="term" value="F:ATP binding"/>
    <property type="evidence" value="ECO:0007669"/>
    <property type="project" value="InterPro"/>
</dbReference>
<dbReference type="SUPFAM" id="SSF52540">
    <property type="entry name" value="P-loop containing nucleoside triphosphate hydrolases"/>
    <property type="match status" value="4"/>
</dbReference>
<dbReference type="GO" id="GO:0019205">
    <property type="term" value="F:nucleobase-containing compound kinase activity"/>
    <property type="evidence" value="ECO:0007669"/>
    <property type="project" value="InterPro"/>
</dbReference>
<comment type="caution">
    <text evidence="5">The sequence shown here is derived from an EMBL/GenBank/DDBJ whole genome shotgun (WGS) entry which is preliminary data.</text>
</comment>
<proteinExistence type="predicted"/>
<dbReference type="InterPro" id="IPR000850">
    <property type="entry name" value="Adenylat/UMP-CMP_kin"/>
</dbReference>
<evidence type="ECO:0000313" key="6">
    <source>
        <dbReference type="Proteomes" id="UP001353858"/>
    </source>
</evidence>
<keyword evidence="3" id="KW-0418">Kinase</keyword>
<evidence type="ECO:0000256" key="4">
    <source>
        <dbReference type="SAM" id="MobiDB-lite"/>
    </source>
</evidence>
<evidence type="ECO:0000256" key="1">
    <source>
        <dbReference type="ARBA" id="ARBA00022679"/>
    </source>
</evidence>
<evidence type="ECO:0000256" key="3">
    <source>
        <dbReference type="ARBA" id="ARBA00022777"/>
    </source>
</evidence>
<feature type="region of interest" description="Disordered" evidence="4">
    <location>
        <begin position="969"/>
        <end position="992"/>
    </location>
</feature>
<dbReference type="InterPro" id="IPR027417">
    <property type="entry name" value="P-loop_NTPase"/>
</dbReference>
<reference evidence="6" key="1">
    <citation type="submission" date="2023-01" db="EMBL/GenBank/DDBJ databases">
        <title>Key to firefly adult light organ development and bioluminescence: homeobox transcription factors regulate luciferase expression and transportation to peroxisome.</title>
        <authorList>
            <person name="Fu X."/>
        </authorList>
    </citation>
    <scope>NUCLEOTIDE SEQUENCE [LARGE SCALE GENOMIC DNA]</scope>
</reference>